<dbReference type="GO" id="GO:0015031">
    <property type="term" value="P:protein transport"/>
    <property type="evidence" value="ECO:0007669"/>
    <property type="project" value="UniProtKB-KW"/>
</dbReference>
<dbReference type="Pfam" id="PF24497">
    <property type="entry name" value="MIT_ATG1"/>
    <property type="match status" value="1"/>
</dbReference>
<dbReference type="GO" id="GO:0005829">
    <property type="term" value="C:cytosol"/>
    <property type="evidence" value="ECO:0007669"/>
    <property type="project" value="TreeGrafter"/>
</dbReference>
<dbReference type="CDD" id="cd14009">
    <property type="entry name" value="STKc_ATG1_ULK_like"/>
    <property type="match status" value="1"/>
</dbReference>
<keyword evidence="7 11" id="KW-0067">ATP-binding</keyword>
<keyword evidence="4" id="KW-0808">Transferase</keyword>
<evidence type="ECO:0000256" key="7">
    <source>
        <dbReference type="ARBA" id="ARBA00022840"/>
    </source>
</evidence>
<dbReference type="Pfam" id="PF00069">
    <property type="entry name" value="Pkinase"/>
    <property type="match status" value="1"/>
</dbReference>
<feature type="binding site" evidence="11">
    <location>
        <position position="45"/>
    </location>
    <ligand>
        <name>ATP</name>
        <dbReference type="ChEBI" id="CHEBI:30616"/>
    </ligand>
</feature>
<feature type="domain" description="Protein kinase" evidence="12">
    <location>
        <begin position="16"/>
        <end position="274"/>
    </location>
</feature>
<dbReference type="PROSITE" id="PS50011">
    <property type="entry name" value="PROTEIN_KINASE_DOM"/>
    <property type="match status" value="1"/>
</dbReference>
<dbReference type="GO" id="GO:0010506">
    <property type="term" value="P:regulation of autophagy"/>
    <property type="evidence" value="ECO:0007669"/>
    <property type="project" value="InterPro"/>
</dbReference>
<dbReference type="GO" id="GO:0031410">
    <property type="term" value="C:cytoplasmic vesicle"/>
    <property type="evidence" value="ECO:0007669"/>
    <property type="project" value="UniProtKB-KW"/>
</dbReference>
<dbReference type="GO" id="GO:0016020">
    <property type="term" value="C:membrane"/>
    <property type="evidence" value="ECO:0007669"/>
    <property type="project" value="TreeGrafter"/>
</dbReference>
<dbReference type="SMART" id="SM00220">
    <property type="entry name" value="S_TKc"/>
    <property type="match status" value="1"/>
</dbReference>
<dbReference type="GO" id="GO:0005776">
    <property type="term" value="C:autophagosome"/>
    <property type="evidence" value="ECO:0007669"/>
    <property type="project" value="UniProtKB-SubCell"/>
</dbReference>
<evidence type="ECO:0000256" key="9">
    <source>
        <dbReference type="ARBA" id="ARBA00023006"/>
    </source>
</evidence>
<keyword evidence="9" id="KW-0072">Autophagy</keyword>
<keyword evidence="2" id="KW-0813">Transport</keyword>
<evidence type="ECO:0000256" key="6">
    <source>
        <dbReference type="ARBA" id="ARBA00022777"/>
    </source>
</evidence>
<dbReference type="GO" id="GO:0005524">
    <property type="term" value="F:ATP binding"/>
    <property type="evidence" value="ECO:0007669"/>
    <property type="project" value="UniProtKB-UniRule"/>
</dbReference>
<dbReference type="PROSITE" id="PS00107">
    <property type="entry name" value="PROTEIN_KINASE_ATP"/>
    <property type="match status" value="1"/>
</dbReference>
<dbReference type="PANTHER" id="PTHR24348:SF22">
    <property type="entry name" value="NON-SPECIFIC SERINE_THREONINE PROTEIN KINASE"/>
    <property type="match status" value="1"/>
</dbReference>
<dbReference type="FunFam" id="3.30.200.20:FF:000003">
    <property type="entry name" value="Non-specific serine/threonine protein kinase"/>
    <property type="match status" value="1"/>
</dbReference>
<dbReference type="PANTHER" id="PTHR24348">
    <property type="entry name" value="SERINE/THREONINE-PROTEIN KINASE UNC-51-RELATED"/>
    <property type="match status" value="1"/>
</dbReference>
<keyword evidence="5 11" id="KW-0547">Nucleotide-binding</keyword>
<dbReference type="InterPro" id="IPR008271">
    <property type="entry name" value="Ser/Thr_kinase_AS"/>
</dbReference>
<dbReference type="EMBL" id="OIVN01004668">
    <property type="protein sequence ID" value="SPD18675.1"/>
    <property type="molecule type" value="Genomic_DNA"/>
</dbReference>
<comment type="subcellular location">
    <subcellularLocation>
        <location evidence="1">Cytoplasmic vesicle</location>
        <location evidence="1">Autophagosome</location>
    </subcellularLocation>
</comment>
<evidence type="ECO:0000256" key="3">
    <source>
        <dbReference type="ARBA" id="ARBA00022527"/>
    </source>
</evidence>
<dbReference type="Gene3D" id="1.10.510.10">
    <property type="entry name" value="Transferase(Phosphotransferase) domain 1"/>
    <property type="match status" value="1"/>
</dbReference>
<gene>
    <name evidence="13" type="ORF">FSB_LOCUS46557</name>
</gene>
<evidence type="ECO:0000256" key="1">
    <source>
        <dbReference type="ARBA" id="ARBA00004419"/>
    </source>
</evidence>
<dbReference type="FunFam" id="1.10.510.10:FF:000548">
    <property type="entry name" value="Serine/threonine-protein kinase ATG1"/>
    <property type="match status" value="1"/>
</dbReference>
<keyword evidence="6" id="KW-0418">Kinase</keyword>
<organism evidence="13">
    <name type="scientific">Fagus sylvatica</name>
    <name type="common">Beechnut</name>
    <dbReference type="NCBI Taxonomy" id="28930"/>
    <lineage>
        <taxon>Eukaryota</taxon>
        <taxon>Viridiplantae</taxon>
        <taxon>Streptophyta</taxon>
        <taxon>Embryophyta</taxon>
        <taxon>Tracheophyta</taxon>
        <taxon>Spermatophyta</taxon>
        <taxon>Magnoliopsida</taxon>
        <taxon>eudicotyledons</taxon>
        <taxon>Gunneridae</taxon>
        <taxon>Pentapetalae</taxon>
        <taxon>rosids</taxon>
        <taxon>fabids</taxon>
        <taxon>Fagales</taxon>
        <taxon>Fagaceae</taxon>
        <taxon>Fagus</taxon>
    </lineage>
</organism>
<proteinExistence type="predicted"/>
<dbReference type="InterPro" id="IPR011009">
    <property type="entry name" value="Kinase-like_dom_sf"/>
</dbReference>
<sequence>MDFTDPTHHSRIIGDYILGPKIGMGSFAVVWKSMHRSSGLVVAVKEIDRKELNPKVSENLLKEISILSTINHPNIIRLFEAIETKDRIYLVLEYCDGGDLSAYIRRHGKVSEATARHFMRQLAAGLQILQEKHLIHRDLKPQNLLLSKGKATPLLKIGDFGFARSLTPQGLADTLCGSPLYMAPEIIRNQKYDAKADLWSVGAIFFQLVTGKPPFDGNSQLQLFQNILTSTELQFPQGALEELHPDCVDLCRSLLRQDPVQRLTFKEFFDHKFLEEPRPMVEVELSAVLPTMKIKVGQFSSIASDERLQLHSGHPVSLSSRSPALSTSSVCETILKQRKDCVNTSITKSGFTPNIASDRLRKSVDGDAFSASMESIEKDYVIVNTYFASMDAFSFYLETSVQDKSTTRVSICPSGKSDKDIAVEMQTMELADSSVGAAQSHGSDLLVTSSASSIIREVQGLTILHPLTRLHLLYQYVQALAELSQEKYNAGLLLESFSVELVVLAIWKKALQICSSWLASAAEGELPESSSTNEVQGQSHINFSRSSSWAEQGFIVAFNRADKLSNHIKNMDVDGTAEMPDAMAIIYQKALAIGTGAVDEHLENKGSAAASYSKAMLLLSFIVEEATSLPLKPPFSLTPDNKKRIQQYIANLHSHQTHFLMSQPSPTESLRDSLAK</sequence>
<reference evidence="13" key="1">
    <citation type="submission" date="2018-02" db="EMBL/GenBank/DDBJ databases">
        <authorList>
            <person name="Cohen D.B."/>
            <person name="Kent A.D."/>
        </authorList>
    </citation>
    <scope>NUCLEOTIDE SEQUENCE</scope>
</reference>
<dbReference type="InterPro" id="IPR045269">
    <property type="entry name" value="Atg1-like"/>
</dbReference>
<dbReference type="GO" id="GO:0000045">
    <property type="term" value="P:autophagosome assembly"/>
    <property type="evidence" value="ECO:0007669"/>
    <property type="project" value="TreeGrafter"/>
</dbReference>
<name>A0A2N9I2W8_FAGSY</name>
<evidence type="ECO:0000259" key="12">
    <source>
        <dbReference type="PROSITE" id="PS50011"/>
    </source>
</evidence>
<keyword evidence="8" id="KW-0653">Protein transport</keyword>
<dbReference type="AlphaFoldDB" id="A0A2N9I2W8"/>
<keyword evidence="10" id="KW-0968">Cytoplasmic vesicle</keyword>
<accession>A0A2N9I2W8</accession>
<keyword evidence="3" id="KW-0723">Serine/threonine-protein kinase</keyword>
<dbReference type="InterPro" id="IPR056281">
    <property type="entry name" value="MIT_ATG1a/b/c"/>
</dbReference>
<dbReference type="GO" id="GO:0004674">
    <property type="term" value="F:protein serine/threonine kinase activity"/>
    <property type="evidence" value="ECO:0007669"/>
    <property type="project" value="UniProtKB-KW"/>
</dbReference>
<evidence type="ECO:0000256" key="8">
    <source>
        <dbReference type="ARBA" id="ARBA00022927"/>
    </source>
</evidence>
<dbReference type="InterPro" id="IPR000719">
    <property type="entry name" value="Prot_kinase_dom"/>
</dbReference>
<evidence type="ECO:0000256" key="4">
    <source>
        <dbReference type="ARBA" id="ARBA00022679"/>
    </source>
</evidence>
<dbReference type="GO" id="GO:0000407">
    <property type="term" value="C:phagophore assembly site"/>
    <property type="evidence" value="ECO:0007669"/>
    <property type="project" value="TreeGrafter"/>
</dbReference>
<dbReference type="InterPro" id="IPR017441">
    <property type="entry name" value="Protein_kinase_ATP_BS"/>
</dbReference>
<evidence type="ECO:0000256" key="10">
    <source>
        <dbReference type="ARBA" id="ARBA00023329"/>
    </source>
</evidence>
<protein>
    <recommendedName>
        <fullName evidence="12">Protein kinase domain-containing protein</fullName>
    </recommendedName>
</protein>
<evidence type="ECO:0000313" key="13">
    <source>
        <dbReference type="EMBL" id="SPD18675.1"/>
    </source>
</evidence>
<dbReference type="SUPFAM" id="SSF56112">
    <property type="entry name" value="Protein kinase-like (PK-like)"/>
    <property type="match status" value="1"/>
</dbReference>
<evidence type="ECO:0000256" key="5">
    <source>
        <dbReference type="ARBA" id="ARBA00022741"/>
    </source>
</evidence>
<evidence type="ECO:0000256" key="11">
    <source>
        <dbReference type="PROSITE-ProRule" id="PRU10141"/>
    </source>
</evidence>
<dbReference type="PROSITE" id="PS00108">
    <property type="entry name" value="PROTEIN_KINASE_ST"/>
    <property type="match status" value="1"/>
</dbReference>
<evidence type="ECO:0000256" key="2">
    <source>
        <dbReference type="ARBA" id="ARBA00022448"/>
    </source>
</evidence>